<dbReference type="GO" id="GO:0016987">
    <property type="term" value="F:sigma factor activity"/>
    <property type="evidence" value="ECO:0007669"/>
    <property type="project" value="UniProtKB-KW"/>
</dbReference>
<dbReference type="Pfam" id="PF08281">
    <property type="entry name" value="Sigma70_r4_2"/>
    <property type="match status" value="1"/>
</dbReference>
<name>A0A161S5J1_9BACL</name>
<sequence length="196" mass="23439">MDNEQLNVWLDRLIDGDPDAFEVIYGMTKNKVYATVAALVAHPADVNDIVSEIYYQLWRALPSYDRTRPFLFWLNGIVIRQIHSWRRQLWRRFRLLEKKNRLSVEPHVERPEEPVLENESQKEMQRLINQLPFKLRIVIIYRFYYDFSHEQVAELLQIPLGTVKSRNHLALKQLRQWLDTQANEEASSEHVNLGRN</sequence>
<dbReference type="Proteomes" id="UP000076563">
    <property type="component" value="Unassembled WGS sequence"/>
</dbReference>
<dbReference type="SUPFAM" id="SSF88659">
    <property type="entry name" value="Sigma3 and sigma4 domains of RNA polymerase sigma factors"/>
    <property type="match status" value="1"/>
</dbReference>
<dbReference type="InterPro" id="IPR013325">
    <property type="entry name" value="RNA_pol_sigma_r2"/>
</dbReference>
<gene>
    <name evidence="7" type="ORF">AV654_13940</name>
</gene>
<evidence type="ECO:0000256" key="2">
    <source>
        <dbReference type="ARBA" id="ARBA00023015"/>
    </source>
</evidence>
<keyword evidence="2" id="KW-0805">Transcription regulation</keyword>
<dbReference type="RefSeq" id="WP_063180595.1">
    <property type="nucleotide sequence ID" value="NZ_LQRA01000049.1"/>
</dbReference>
<dbReference type="NCBIfam" id="TIGR02937">
    <property type="entry name" value="sigma70-ECF"/>
    <property type="match status" value="1"/>
</dbReference>
<reference evidence="8" key="1">
    <citation type="submission" date="2016-01" db="EMBL/GenBank/DDBJ databases">
        <title>Draft genome of Chromobacterium sp. F49.</title>
        <authorList>
            <person name="Hong K.W."/>
        </authorList>
    </citation>
    <scope>NUCLEOTIDE SEQUENCE [LARGE SCALE GENOMIC DNA]</scope>
    <source>
        <strain evidence="8">M63</strain>
    </source>
</reference>
<feature type="domain" description="RNA polymerase sigma-70 region 2" evidence="5">
    <location>
        <begin position="27"/>
        <end position="92"/>
    </location>
</feature>
<keyword evidence="8" id="KW-1185">Reference proteome</keyword>
<dbReference type="InterPro" id="IPR007627">
    <property type="entry name" value="RNA_pol_sigma70_r2"/>
</dbReference>
<feature type="domain" description="RNA polymerase sigma factor 70 region 4 type 2" evidence="6">
    <location>
        <begin position="123"/>
        <end position="174"/>
    </location>
</feature>
<dbReference type="InterPro" id="IPR014284">
    <property type="entry name" value="RNA_pol_sigma-70_dom"/>
</dbReference>
<dbReference type="Gene3D" id="1.10.10.10">
    <property type="entry name" value="Winged helix-like DNA-binding domain superfamily/Winged helix DNA-binding domain"/>
    <property type="match status" value="1"/>
</dbReference>
<comment type="caution">
    <text evidence="7">The sequence shown here is derived from an EMBL/GenBank/DDBJ whole genome shotgun (WGS) entry which is preliminary data.</text>
</comment>
<evidence type="ECO:0000313" key="7">
    <source>
        <dbReference type="EMBL" id="KZE80089.1"/>
    </source>
</evidence>
<evidence type="ECO:0000256" key="1">
    <source>
        <dbReference type="ARBA" id="ARBA00010641"/>
    </source>
</evidence>
<dbReference type="InterPro" id="IPR039425">
    <property type="entry name" value="RNA_pol_sigma-70-like"/>
</dbReference>
<dbReference type="InterPro" id="IPR013324">
    <property type="entry name" value="RNA_pol_sigma_r3/r4-like"/>
</dbReference>
<organism evidence="7 8">
    <name type="scientific">Paenibacillus elgii</name>
    <dbReference type="NCBI Taxonomy" id="189691"/>
    <lineage>
        <taxon>Bacteria</taxon>
        <taxon>Bacillati</taxon>
        <taxon>Bacillota</taxon>
        <taxon>Bacilli</taxon>
        <taxon>Bacillales</taxon>
        <taxon>Paenibacillaceae</taxon>
        <taxon>Paenibacillus</taxon>
    </lineage>
</organism>
<comment type="similarity">
    <text evidence="1">Belongs to the sigma-70 factor family. ECF subfamily.</text>
</comment>
<dbReference type="CDD" id="cd06171">
    <property type="entry name" value="Sigma70_r4"/>
    <property type="match status" value="1"/>
</dbReference>
<dbReference type="GO" id="GO:0003677">
    <property type="term" value="F:DNA binding"/>
    <property type="evidence" value="ECO:0007669"/>
    <property type="project" value="InterPro"/>
</dbReference>
<evidence type="ECO:0000259" key="5">
    <source>
        <dbReference type="Pfam" id="PF04542"/>
    </source>
</evidence>
<dbReference type="EMBL" id="LQRA01000049">
    <property type="protein sequence ID" value="KZE80089.1"/>
    <property type="molecule type" value="Genomic_DNA"/>
</dbReference>
<dbReference type="NCBIfam" id="NF009195">
    <property type="entry name" value="PRK12543.1"/>
    <property type="match status" value="1"/>
</dbReference>
<dbReference type="InterPro" id="IPR013249">
    <property type="entry name" value="RNA_pol_sigma70_r4_t2"/>
</dbReference>
<dbReference type="GO" id="GO:0006352">
    <property type="term" value="P:DNA-templated transcription initiation"/>
    <property type="evidence" value="ECO:0007669"/>
    <property type="project" value="InterPro"/>
</dbReference>
<evidence type="ECO:0000256" key="4">
    <source>
        <dbReference type="ARBA" id="ARBA00023163"/>
    </source>
</evidence>
<dbReference type="Gene3D" id="1.10.1740.10">
    <property type="match status" value="1"/>
</dbReference>
<dbReference type="SUPFAM" id="SSF88946">
    <property type="entry name" value="Sigma2 domain of RNA polymerase sigma factors"/>
    <property type="match status" value="1"/>
</dbReference>
<keyword evidence="4" id="KW-0804">Transcription</keyword>
<dbReference type="PANTHER" id="PTHR43133:SF60">
    <property type="entry name" value="RNA POLYMERASE SIGMA FACTOR SIGV"/>
    <property type="match status" value="1"/>
</dbReference>
<dbReference type="Pfam" id="PF04542">
    <property type="entry name" value="Sigma70_r2"/>
    <property type="match status" value="1"/>
</dbReference>
<dbReference type="InterPro" id="IPR036388">
    <property type="entry name" value="WH-like_DNA-bd_sf"/>
</dbReference>
<dbReference type="eggNOG" id="COG1595">
    <property type="taxonomic scope" value="Bacteria"/>
</dbReference>
<evidence type="ECO:0000259" key="6">
    <source>
        <dbReference type="Pfam" id="PF08281"/>
    </source>
</evidence>
<dbReference type="OrthoDB" id="9785675at2"/>
<accession>A0A161S5J1</accession>
<protein>
    <submittedName>
        <fullName evidence="7">RNA polymerase subunit sigma</fullName>
    </submittedName>
</protein>
<proteinExistence type="inferred from homology"/>
<evidence type="ECO:0000256" key="3">
    <source>
        <dbReference type="ARBA" id="ARBA00023082"/>
    </source>
</evidence>
<dbReference type="PANTHER" id="PTHR43133">
    <property type="entry name" value="RNA POLYMERASE ECF-TYPE SIGMA FACTO"/>
    <property type="match status" value="1"/>
</dbReference>
<dbReference type="STRING" id="1007103.GCA_000213315_05688"/>
<dbReference type="AlphaFoldDB" id="A0A161S5J1"/>
<keyword evidence="3" id="KW-0731">Sigma factor</keyword>
<evidence type="ECO:0000313" key="8">
    <source>
        <dbReference type="Proteomes" id="UP000076563"/>
    </source>
</evidence>